<feature type="non-terminal residue" evidence="11">
    <location>
        <position position="1"/>
    </location>
</feature>
<protein>
    <submittedName>
        <fullName evidence="11">Uncharacterized protein</fullName>
    </submittedName>
</protein>
<evidence type="ECO:0000256" key="4">
    <source>
        <dbReference type="ARBA" id="ARBA00022574"/>
    </source>
</evidence>
<keyword evidence="4" id="KW-0853">WD repeat</keyword>
<evidence type="ECO:0000256" key="6">
    <source>
        <dbReference type="ARBA" id="ARBA00023054"/>
    </source>
</evidence>
<keyword evidence="12" id="KW-1185">Reference proteome</keyword>
<feature type="compositionally biased region" description="Acidic residues" evidence="10">
    <location>
        <begin position="62"/>
        <end position="78"/>
    </location>
</feature>
<accession>A0A091FRZ7</accession>
<keyword evidence="6 9" id="KW-0175">Coiled coil</keyword>
<dbReference type="PANTHER" id="PTHR14885:SF3">
    <property type="entry name" value="CILIA- AND FLAGELLA-ASSOCIATED PROTEIN 44"/>
    <property type="match status" value="1"/>
</dbReference>
<keyword evidence="5" id="KW-0677">Repeat</keyword>
<comment type="subcellular location">
    <subcellularLocation>
        <location evidence="1">Cell projection</location>
        <location evidence="1">Cilium</location>
    </subcellularLocation>
    <subcellularLocation>
        <location evidence="2">Cytoplasm</location>
        <location evidence="2">Cytoskeleton</location>
    </subcellularLocation>
</comment>
<evidence type="ECO:0000256" key="8">
    <source>
        <dbReference type="ARBA" id="ARBA00023273"/>
    </source>
</evidence>
<dbReference type="GO" id="GO:0005929">
    <property type="term" value="C:cilium"/>
    <property type="evidence" value="ECO:0007669"/>
    <property type="project" value="UniProtKB-SubCell"/>
</dbReference>
<feature type="coiled-coil region" evidence="9">
    <location>
        <begin position="227"/>
        <end position="261"/>
    </location>
</feature>
<sequence length="344" mass="41004">KLNSNLAQMKDRKCEIVKLQECKKALHANFQASLGENNEFADFLAKVLMKKINCMEEKGVEREEDEEDKDEEEDDEESSLGSHEENTESEDFDDSVCPKNCNEALFHNTIQLRQKWLDIEKALTEEKKVAAKLRKQYKALAKEAKEVETCLNTTDRELETFQWEKQQRLNELYVAVPLKLHQVEYLVDGEMPSDFSQALVFTKQSLEYLQKRVVDLRNEKIMQREIYKKAQEQHKQLVQDKKEMEIKIRRLEEKCKQLMMLKFGRLVDFEAVQEHSVNIRREKLKVQIMEKEYEHSQELKKWEERISELQQQLMKLTKENTSKLQQLNHFCQEKQQLEMKLALL</sequence>
<organism evidence="11 12">
    <name type="scientific">Cuculus canorus</name>
    <name type="common">Common cuckoo</name>
    <dbReference type="NCBI Taxonomy" id="55661"/>
    <lineage>
        <taxon>Eukaryota</taxon>
        <taxon>Metazoa</taxon>
        <taxon>Chordata</taxon>
        <taxon>Craniata</taxon>
        <taxon>Vertebrata</taxon>
        <taxon>Euteleostomi</taxon>
        <taxon>Archelosauria</taxon>
        <taxon>Archosauria</taxon>
        <taxon>Dinosauria</taxon>
        <taxon>Saurischia</taxon>
        <taxon>Theropoda</taxon>
        <taxon>Coelurosauria</taxon>
        <taxon>Aves</taxon>
        <taxon>Neognathae</taxon>
        <taxon>Neoaves</taxon>
        <taxon>Otidimorphae</taxon>
        <taxon>Cuculiformes</taxon>
        <taxon>Cuculidae</taxon>
        <taxon>Cuculus</taxon>
    </lineage>
</organism>
<evidence type="ECO:0000256" key="5">
    <source>
        <dbReference type="ARBA" id="ARBA00022737"/>
    </source>
</evidence>
<feature type="non-terminal residue" evidence="11">
    <location>
        <position position="344"/>
    </location>
</feature>
<evidence type="ECO:0000256" key="10">
    <source>
        <dbReference type="SAM" id="MobiDB-lite"/>
    </source>
</evidence>
<evidence type="ECO:0000313" key="11">
    <source>
        <dbReference type="EMBL" id="KFO73280.1"/>
    </source>
</evidence>
<dbReference type="STRING" id="55661.A0A091FRZ7"/>
<proteinExistence type="predicted"/>
<dbReference type="AlphaFoldDB" id="A0A091FRZ7"/>
<keyword evidence="7" id="KW-0206">Cytoskeleton</keyword>
<name>A0A091FRZ7_CUCCA</name>
<evidence type="ECO:0000313" key="12">
    <source>
        <dbReference type="Proteomes" id="UP000053760"/>
    </source>
</evidence>
<evidence type="ECO:0000256" key="3">
    <source>
        <dbReference type="ARBA" id="ARBA00022490"/>
    </source>
</evidence>
<feature type="region of interest" description="Disordered" evidence="10">
    <location>
        <begin position="58"/>
        <end position="95"/>
    </location>
</feature>
<evidence type="ECO:0000256" key="2">
    <source>
        <dbReference type="ARBA" id="ARBA00004245"/>
    </source>
</evidence>
<dbReference type="EMBL" id="KL447417">
    <property type="protein sequence ID" value="KFO73280.1"/>
    <property type="molecule type" value="Genomic_DNA"/>
</dbReference>
<evidence type="ECO:0000256" key="9">
    <source>
        <dbReference type="SAM" id="Coils"/>
    </source>
</evidence>
<keyword evidence="8" id="KW-0966">Cell projection</keyword>
<evidence type="ECO:0000256" key="7">
    <source>
        <dbReference type="ARBA" id="ARBA00023212"/>
    </source>
</evidence>
<dbReference type="Proteomes" id="UP000053760">
    <property type="component" value="Unassembled WGS sequence"/>
</dbReference>
<keyword evidence="3" id="KW-0963">Cytoplasm</keyword>
<evidence type="ECO:0000256" key="1">
    <source>
        <dbReference type="ARBA" id="ARBA00004138"/>
    </source>
</evidence>
<feature type="coiled-coil region" evidence="9">
    <location>
        <begin position="292"/>
        <end position="326"/>
    </location>
</feature>
<reference evidence="11 12" key="1">
    <citation type="submission" date="2014-04" db="EMBL/GenBank/DDBJ databases">
        <title>Genome evolution of avian class.</title>
        <authorList>
            <person name="Zhang G."/>
            <person name="Li C."/>
        </authorList>
    </citation>
    <scope>NUCLEOTIDE SEQUENCE [LARGE SCALE GENOMIC DNA]</scope>
    <source>
        <strain evidence="11">BGI_N303</strain>
    </source>
</reference>
<dbReference type="GO" id="GO:0005856">
    <property type="term" value="C:cytoskeleton"/>
    <property type="evidence" value="ECO:0007669"/>
    <property type="project" value="UniProtKB-SubCell"/>
</dbReference>
<feature type="coiled-coil region" evidence="9">
    <location>
        <begin position="123"/>
        <end position="150"/>
    </location>
</feature>
<gene>
    <name evidence="11" type="ORF">N303_06894</name>
</gene>
<dbReference type="PANTHER" id="PTHR14885">
    <property type="entry name" value="CILIA- AND FLAGELLA-ASSOCIATED PROTEIN 43-RELATED"/>
    <property type="match status" value="1"/>
</dbReference>